<feature type="domain" description="Molybdopterin cofactor biosynthesis MoaD-related C-terminal" evidence="1">
    <location>
        <begin position="19"/>
        <end position="99"/>
    </location>
</feature>
<comment type="caution">
    <text evidence="2">The sequence shown here is derived from an EMBL/GenBank/DDBJ whole genome shotgun (WGS) entry which is preliminary data.</text>
</comment>
<reference evidence="2 3" key="1">
    <citation type="journal article" date="2014" name="Int. J. Syst. Evol. Microbiol.">
        <title>Complete genome sequence of Corynebacterium casei LMG S-19264T (=DSM 44701T), isolated from a smear-ripened cheese.</title>
        <authorList>
            <consortium name="US DOE Joint Genome Institute (JGI-PGF)"/>
            <person name="Walter F."/>
            <person name="Albersmeier A."/>
            <person name="Kalinowski J."/>
            <person name="Ruckert C."/>
        </authorList>
    </citation>
    <scope>NUCLEOTIDE SEQUENCE [LARGE SCALE GENOMIC DNA]</scope>
    <source>
        <strain evidence="2 3">IBRC-M 10912</strain>
    </source>
</reference>
<dbReference type="Gene3D" id="3.30.1370.80">
    <property type="entry name" value="Molybdopterin cofactor biosynthesis MoaD-related, C-terminal domain"/>
    <property type="match status" value="1"/>
</dbReference>
<accession>A0ABD5P5R9</accession>
<gene>
    <name evidence="2" type="ORF">ACFOZ7_20380</name>
</gene>
<organism evidence="2 3">
    <name type="scientific">Natribaculum luteum</name>
    <dbReference type="NCBI Taxonomy" id="1586232"/>
    <lineage>
        <taxon>Archaea</taxon>
        <taxon>Methanobacteriati</taxon>
        <taxon>Methanobacteriota</taxon>
        <taxon>Stenosarchaea group</taxon>
        <taxon>Halobacteria</taxon>
        <taxon>Halobacteriales</taxon>
        <taxon>Natrialbaceae</taxon>
        <taxon>Natribaculum</taxon>
    </lineage>
</organism>
<name>A0ABD5P5R9_9EURY</name>
<dbReference type="EMBL" id="JBHSDJ010000131">
    <property type="protein sequence ID" value="MFC4249256.1"/>
    <property type="molecule type" value="Genomic_DNA"/>
</dbReference>
<evidence type="ECO:0000313" key="3">
    <source>
        <dbReference type="Proteomes" id="UP001595821"/>
    </source>
</evidence>
<evidence type="ECO:0000313" key="2">
    <source>
        <dbReference type="EMBL" id="MFC4249256.1"/>
    </source>
</evidence>
<sequence length="99" mass="11154">MDAIPPVERSVENGVLRVTRRFRGLTLEQAMGYLENLGGERASDTEIAGDEWRARLSARKVPVGPSYRLTEVTVRWTGQEEVLEPVVLQFRLKAFRAPG</sequence>
<protein>
    <recommendedName>
        <fullName evidence="1">Molybdopterin cofactor biosynthesis MoaD-related C-terminal domain-containing protein</fullName>
    </recommendedName>
</protein>
<evidence type="ECO:0000259" key="1">
    <source>
        <dbReference type="Pfam" id="PF09189"/>
    </source>
</evidence>
<dbReference type="InterPro" id="IPR036473">
    <property type="entry name" value="Mopterin_CF_MoaD-rel_C_sf"/>
</dbReference>
<dbReference type="Proteomes" id="UP001595821">
    <property type="component" value="Unassembled WGS sequence"/>
</dbReference>
<dbReference type="GeneID" id="71853060"/>
<dbReference type="AlphaFoldDB" id="A0ABD5P5R9"/>
<dbReference type="InterPro" id="IPR015272">
    <property type="entry name" value="MoadD_C"/>
</dbReference>
<proteinExistence type="predicted"/>
<dbReference type="Pfam" id="PF09189">
    <property type="entry name" value="MoaD_arch"/>
    <property type="match status" value="1"/>
</dbReference>
<dbReference type="RefSeq" id="WP_345781513.1">
    <property type="nucleotide sequence ID" value="NZ_CP095397.1"/>
</dbReference>